<protein>
    <submittedName>
        <fullName evidence="1">DNA-binding protein</fullName>
    </submittedName>
</protein>
<dbReference type="EMBL" id="JAATJS010000003">
    <property type="protein sequence ID" value="NIX77357.1"/>
    <property type="molecule type" value="Genomic_DNA"/>
</dbReference>
<reference evidence="1 2" key="1">
    <citation type="submission" date="2020-03" db="EMBL/GenBank/DDBJ databases">
        <title>The genome sequence of Microvirga sp. c23x22.</title>
        <authorList>
            <person name="Zhang X."/>
        </authorList>
    </citation>
    <scope>NUCLEOTIDE SEQUENCE [LARGE SCALE GENOMIC DNA]</scope>
    <source>
        <strain evidence="2">c23x22</strain>
    </source>
</reference>
<evidence type="ECO:0000313" key="2">
    <source>
        <dbReference type="Proteomes" id="UP000707352"/>
    </source>
</evidence>
<accession>A0ABX0VBY2</accession>
<proteinExistence type="predicted"/>
<comment type="caution">
    <text evidence="1">The sequence shown here is derived from an EMBL/GenBank/DDBJ whole genome shotgun (WGS) entry which is preliminary data.</text>
</comment>
<name>A0ABX0VBY2_9HYPH</name>
<dbReference type="GO" id="GO:0003677">
    <property type="term" value="F:DNA binding"/>
    <property type="evidence" value="ECO:0007669"/>
    <property type="project" value="UniProtKB-KW"/>
</dbReference>
<gene>
    <name evidence="1" type="ORF">HB375_12140</name>
</gene>
<dbReference type="Proteomes" id="UP000707352">
    <property type="component" value="Unassembled WGS sequence"/>
</dbReference>
<keyword evidence="1" id="KW-0238">DNA-binding</keyword>
<keyword evidence="2" id="KW-1185">Reference proteome</keyword>
<sequence>MVAHVLSYVQLPERDLKQIGLRPKADKLEIQLRVGKDKDVQLPPQAMKLVTVLLDHLLRGERVAVLVDEPELSPNDIAPILGISRPLVVHRMDIGDLPFKYVGKHRRVKLKDVLSLKEKLDAQQRALKVLAEDTEELMRSHNL</sequence>
<dbReference type="RefSeq" id="WP_167673230.1">
    <property type="nucleotide sequence ID" value="NZ_JAATJS010000003.1"/>
</dbReference>
<organism evidence="1 2">
    <name type="scientific">Microvirga terricola</name>
    <dbReference type="NCBI Taxonomy" id="2719797"/>
    <lineage>
        <taxon>Bacteria</taxon>
        <taxon>Pseudomonadati</taxon>
        <taxon>Pseudomonadota</taxon>
        <taxon>Alphaproteobacteria</taxon>
        <taxon>Hyphomicrobiales</taxon>
        <taxon>Methylobacteriaceae</taxon>
        <taxon>Microvirga</taxon>
    </lineage>
</organism>
<evidence type="ECO:0000313" key="1">
    <source>
        <dbReference type="EMBL" id="NIX77357.1"/>
    </source>
</evidence>